<dbReference type="PROSITE" id="PS50806">
    <property type="entry name" value="KRAB_RELATED"/>
    <property type="match status" value="1"/>
</dbReference>
<dbReference type="InterPro" id="IPR001909">
    <property type="entry name" value="KRAB"/>
</dbReference>
<organism evidence="3 4">
    <name type="scientific">Vombatus ursinus</name>
    <name type="common">Common wombat</name>
    <dbReference type="NCBI Taxonomy" id="29139"/>
    <lineage>
        <taxon>Eukaryota</taxon>
        <taxon>Metazoa</taxon>
        <taxon>Chordata</taxon>
        <taxon>Craniata</taxon>
        <taxon>Vertebrata</taxon>
        <taxon>Euteleostomi</taxon>
        <taxon>Mammalia</taxon>
        <taxon>Metatheria</taxon>
        <taxon>Diprotodontia</taxon>
        <taxon>Vombatidae</taxon>
        <taxon>Vombatus</taxon>
    </lineage>
</organism>
<dbReference type="PANTHER" id="PTHR23232:SF118">
    <property type="entry name" value="ZINC FINGER PROTEIN 746"/>
    <property type="match status" value="1"/>
</dbReference>
<accession>A0A4X2LGT8</accession>
<dbReference type="InterPro" id="IPR003655">
    <property type="entry name" value="aKRAB"/>
</dbReference>
<dbReference type="PROSITE" id="PS50805">
    <property type="entry name" value="KRAB"/>
    <property type="match status" value="1"/>
</dbReference>
<dbReference type="PANTHER" id="PTHR23232">
    <property type="entry name" value="KRAB DOMAIN C2H2 ZINC FINGER"/>
    <property type="match status" value="1"/>
</dbReference>
<dbReference type="Proteomes" id="UP000314987">
    <property type="component" value="Unassembled WGS sequence"/>
</dbReference>
<reference evidence="3" key="2">
    <citation type="submission" date="2025-08" db="UniProtKB">
        <authorList>
            <consortium name="Ensembl"/>
        </authorList>
    </citation>
    <scope>IDENTIFICATION</scope>
</reference>
<dbReference type="AlphaFoldDB" id="A0A4X2LGT8"/>
<feature type="domain" description="KRAB-related" evidence="2">
    <location>
        <begin position="19"/>
        <end position="79"/>
    </location>
</feature>
<feature type="domain" description="KRAB" evidence="1">
    <location>
        <begin position="22"/>
        <end position="79"/>
    </location>
</feature>
<dbReference type="InterPro" id="IPR050169">
    <property type="entry name" value="Krueppel_C2H2_ZnF"/>
</dbReference>
<dbReference type="GeneTree" id="ENSGT01150000287326"/>
<protein>
    <submittedName>
        <fullName evidence="3">Uncharacterized protein</fullName>
    </submittedName>
</protein>
<dbReference type="GO" id="GO:0006355">
    <property type="term" value="P:regulation of DNA-templated transcription"/>
    <property type="evidence" value="ECO:0007669"/>
    <property type="project" value="InterPro"/>
</dbReference>
<dbReference type="Ensembl" id="ENSVURT00010024275.1">
    <property type="protein sequence ID" value="ENSVURP00010021321.1"/>
    <property type="gene ID" value="ENSVURG00010016313.1"/>
</dbReference>
<reference evidence="3" key="3">
    <citation type="submission" date="2025-09" db="UniProtKB">
        <authorList>
            <consortium name="Ensembl"/>
        </authorList>
    </citation>
    <scope>IDENTIFICATION</scope>
</reference>
<dbReference type="InterPro" id="IPR036051">
    <property type="entry name" value="KRAB_dom_sf"/>
</dbReference>
<keyword evidence="4" id="KW-1185">Reference proteome</keyword>
<evidence type="ECO:0000259" key="1">
    <source>
        <dbReference type="PROSITE" id="PS50805"/>
    </source>
</evidence>
<name>A0A4X2LGT8_VOMUR</name>
<evidence type="ECO:0000313" key="3">
    <source>
        <dbReference type="Ensembl" id="ENSVURP00010021321.1"/>
    </source>
</evidence>
<dbReference type="Gene3D" id="6.10.140.140">
    <property type="match status" value="1"/>
</dbReference>
<dbReference type="CDD" id="cd07765">
    <property type="entry name" value="KRAB_A-box"/>
    <property type="match status" value="1"/>
</dbReference>
<dbReference type="STRING" id="29139.ENSVURP00010021321"/>
<dbReference type="SUPFAM" id="SSF109640">
    <property type="entry name" value="KRAB domain (Kruppel-associated box)"/>
    <property type="match status" value="1"/>
</dbReference>
<evidence type="ECO:0000313" key="4">
    <source>
        <dbReference type="Proteomes" id="UP000314987"/>
    </source>
</evidence>
<proteinExistence type="predicted"/>
<sequence length="79" mass="9238">MEQRTILGPSQSINKHLLNVSVTFDDVAVYFSKNEWKKLKWSQKELYKHVMKTNYETLISLGKKGSLYFESDSNGIKYC</sequence>
<evidence type="ECO:0000259" key="2">
    <source>
        <dbReference type="PROSITE" id="PS50806"/>
    </source>
</evidence>
<dbReference type="Pfam" id="PF01352">
    <property type="entry name" value="KRAB"/>
    <property type="match status" value="1"/>
</dbReference>
<reference evidence="4" key="1">
    <citation type="submission" date="2018-12" db="EMBL/GenBank/DDBJ databases">
        <authorList>
            <person name="Yazar S."/>
        </authorList>
    </citation>
    <scope>NUCLEOTIDE SEQUENCE [LARGE SCALE GENOMIC DNA]</scope>
</reference>
<dbReference type="SMART" id="SM00349">
    <property type="entry name" value="KRAB"/>
    <property type="match status" value="1"/>
</dbReference>